<gene>
    <name evidence="3" type="ORF">B0A50_00105</name>
</gene>
<evidence type="ECO:0000256" key="1">
    <source>
        <dbReference type="SAM" id="MobiDB-lite"/>
    </source>
</evidence>
<dbReference type="CDD" id="cd00519">
    <property type="entry name" value="Lipase_3"/>
    <property type="match status" value="1"/>
</dbReference>
<dbReference type="SUPFAM" id="SSF53474">
    <property type="entry name" value="alpha/beta-Hydrolases"/>
    <property type="match status" value="1"/>
</dbReference>
<evidence type="ECO:0000259" key="2">
    <source>
        <dbReference type="Pfam" id="PF01764"/>
    </source>
</evidence>
<feature type="region of interest" description="Disordered" evidence="1">
    <location>
        <begin position="37"/>
        <end position="67"/>
    </location>
</feature>
<dbReference type="Pfam" id="PF01764">
    <property type="entry name" value="Lipase_3"/>
    <property type="match status" value="1"/>
</dbReference>
<dbReference type="Proteomes" id="UP000308549">
    <property type="component" value="Unassembled WGS sequence"/>
</dbReference>
<feature type="compositionally biased region" description="Low complexity" evidence="1">
    <location>
        <begin position="47"/>
        <end position="56"/>
    </location>
</feature>
<dbReference type="PANTHER" id="PTHR46023">
    <property type="entry name" value="LIPASE CLASS 3 PROTEIN-LIKE"/>
    <property type="match status" value="1"/>
</dbReference>
<organism evidence="3 4">
    <name type="scientific">Salinomyces thailandicus</name>
    <dbReference type="NCBI Taxonomy" id="706561"/>
    <lineage>
        <taxon>Eukaryota</taxon>
        <taxon>Fungi</taxon>
        <taxon>Dikarya</taxon>
        <taxon>Ascomycota</taxon>
        <taxon>Pezizomycotina</taxon>
        <taxon>Dothideomycetes</taxon>
        <taxon>Dothideomycetidae</taxon>
        <taxon>Mycosphaerellales</taxon>
        <taxon>Teratosphaeriaceae</taxon>
        <taxon>Salinomyces</taxon>
    </lineage>
</organism>
<dbReference type="PANTHER" id="PTHR46023:SF6">
    <property type="entry name" value="LIPASE CLASS 3 FAMILY PROTEIN"/>
    <property type="match status" value="1"/>
</dbReference>
<evidence type="ECO:0000313" key="4">
    <source>
        <dbReference type="Proteomes" id="UP000308549"/>
    </source>
</evidence>
<evidence type="ECO:0000313" key="3">
    <source>
        <dbReference type="EMBL" id="TKA34125.1"/>
    </source>
</evidence>
<dbReference type="GO" id="GO:0006629">
    <property type="term" value="P:lipid metabolic process"/>
    <property type="evidence" value="ECO:0007669"/>
    <property type="project" value="InterPro"/>
</dbReference>
<feature type="domain" description="Fungal lipase-type" evidence="2">
    <location>
        <begin position="151"/>
        <end position="298"/>
    </location>
</feature>
<dbReference type="InterPro" id="IPR002921">
    <property type="entry name" value="Fungal_lipase-type"/>
</dbReference>
<feature type="compositionally biased region" description="Basic and acidic residues" evidence="1">
    <location>
        <begin position="37"/>
        <end position="46"/>
    </location>
</feature>
<dbReference type="InterPro" id="IPR029058">
    <property type="entry name" value="AB_hydrolase_fold"/>
</dbReference>
<sequence>MNQGAAFCDGIAANLMEIISKADGDAPVQDELERATRELDMDDRRGGASSRSVGSSPERATAKGTKSPNNLVNFQKTWMYLNSRLPPYMAPWHVFLPTWTLVCRAAQASIDVYKRPTADERSYYTAADPKQGTKAMVVRSQPIDGRKLVTIAVRGSKWNLVDWTVNFAINPTEPFGFLDDPGNACHAGFLEVARAMLPTVAALLRQMVKDDSSIASGSLLFTGHSAGGAVASLLYAHMLARTVESELTVLAGLFRRVHCVTFGAPPVSLLPLQVPRRSPHDRNQFLSFINEGDLVVRADRAYLLSLIKLFTAPAPATKSNRSRLRKKLTQEHLKGAAIGTPSGAAPYWPVPEALLSNAGHLVLLRETPYTANHAPEAVPISDQQLRNVVFGDPAMHPMVLYKRRVDQLAFAAVSGNEPG</sequence>
<name>A0A4U0UHT6_9PEZI</name>
<dbReference type="AlphaFoldDB" id="A0A4U0UHT6"/>
<protein>
    <recommendedName>
        <fullName evidence="2">Fungal lipase-type domain-containing protein</fullName>
    </recommendedName>
</protein>
<proteinExistence type="predicted"/>
<comment type="caution">
    <text evidence="3">The sequence shown here is derived from an EMBL/GenBank/DDBJ whole genome shotgun (WGS) entry which is preliminary data.</text>
</comment>
<accession>A0A4U0UHT6</accession>
<reference evidence="3 4" key="1">
    <citation type="submission" date="2017-03" db="EMBL/GenBank/DDBJ databases">
        <title>Genomes of endolithic fungi from Antarctica.</title>
        <authorList>
            <person name="Coleine C."/>
            <person name="Masonjones S."/>
            <person name="Stajich J.E."/>
        </authorList>
    </citation>
    <scope>NUCLEOTIDE SEQUENCE [LARGE SCALE GENOMIC DNA]</scope>
    <source>
        <strain evidence="3 4">CCFEE 6315</strain>
    </source>
</reference>
<keyword evidence="4" id="KW-1185">Reference proteome</keyword>
<dbReference type="EMBL" id="NAJL01000001">
    <property type="protein sequence ID" value="TKA34125.1"/>
    <property type="molecule type" value="Genomic_DNA"/>
</dbReference>
<dbReference type="Gene3D" id="3.40.50.1820">
    <property type="entry name" value="alpha/beta hydrolase"/>
    <property type="match status" value="1"/>
</dbReference>
<dbReference type="OrthoDB" id="438440at2759"/>